<evidence type="ECO:0000313" key="3">
    <source>
        <dbReference type="EMBL" id="ABC30314.1"/>
    </source>
</evidence>
<protein>
    <submittedName>
        <fullName evidence="3">Protein containing BNR/Asp-box repeats</fullName>
    </submittedName>
</protein>
<sequence>MEILNLRLLRVAVIAATAAIASGAVSAHGGHDDKKGGHHGAAAPAGPCADPTALPSLNCAKSPTPAFGRDGRLWITWYSRGHIYIQHSDDNGATFSAPQAVNATPEPVDDQGEDRPQLALGPKNEIYLLWTRKLDKPYTGHIRFSRSLDGGRTFSAPINVNDDKDVIAHRFPTFRVNDRGEIFVVWVDKRDLVAAKAANREYAGAALYYGVSTDNGASFQASRKLSDHSCECCRIAMELDEQGLPVILYRQVFDGGVRDHALISFSDLTTHSAPQRVSDDQWKLDGCPHHGPALAAADGRQHLAWFTAGENRQGLFYAHSTQDGFSKPMAFGGPGAERPMIEALGDRVVLTWKAFADDRTRTFMQVSEDGGDTWSAAAEVVNTEGASDHPLLVNDGAKIYLSWQTAQEGYRLTPLDSSAEVAASASIKDAGDHHKHKESL</sequence>
<feature type="signal peptide" evidence="2">
    <location>
        <begin position="1"/>
        <end position="27"/>
    </location>
</feature>
<dbReference type="Gene3D" id="2.120.10.10">
    <property type="match status" value="2"/>
</dbReference>
<dbReference type="KEGG" id="hch:HCH_03572"/>
<dbReference type="HOGENOM" id="CLU_658671_0_0_6"/>
<dbReference type="eggNOG" id="COG4409">
    <property type="taxonomic scope" value="Bacteria"/>
</dbReference>
<dbReference type="CDD" id="cd15482">
    <property type="entry name" value="Sialidase_non-viral"/>
    <property type="match status" value="1"/>
</dbReference>
<feature type="region of interest" description="Disordered" evidence="1">
    <location>
        <begin position="95"/>
        <end position="117"/>
    </location>
</feature>
<dbReference type="InterPro" id="IPR036278">
    <property type="entry name" value="Sialidase_sf"/>
</dbReference>
<keyword evidence="4" id="KW-1185">Reference proteome</keyword>
<proteinExistence type="predicted"/>
<reference evidence="3 4" key="1">
    <citation type="journal article" date="2005" name="Nucleic Acids Res.">
        <title>Genomic blueprint of Hahella chejuensis, a marine microbe producing an algicidal agent.</title>
        <authorList>
            <person name="Jeong H."/>
            <person name="Yim J.H."/>
            <person name="Lee C."/>
            <person name="Choi S.-H."/>
            <person name="Park Y.K."/>
            <person name="Yoon S.H."/>
            <person name="Hur C.-G."/>
            <person name="Kang H.-Y."/>
            <person name="Kim D."/>
            <person name="Lee H.H."/>
            <person name="Park K.H."/>
            <person name="Park S.-H."/>
            <person name="Park H.-S."/>
            <person name="Lee H.K."/>
            <person name="Oh T.K."/>
            <person name="Kim J.F."/>
        </authorList>
    </citation>
    <scope>NUCLEOTIDE SEQUENCE [LARGE SCALE GENOMIC DNA]</scope>
    <source>
        <strain evidence="3 4">KCTC 2396</strain>
    </source>
</reference>
<name>Q2SGB0_HAHCH</name>
<evidence type="ECO:0000313" key="4">
    <source>
        <dbReference type="Proteomes" id="UP000000238"/>
    </source>
</evidence>
<dbReference type="SUPFAM" id="SSF50939">
    <property type="entry name" value="Sialidases"/>
    <property type="match status" value="1"/>
</dbReference>
<accession>Q2SGB0</accession>
<dbReference type="RefSeq" id="WP_011397382.1">
    <property type="nucleotide sequence ID" value="NC_007645.1"/>
</dbReference>
<evidence type="ECO:0000256" key="1">
    <source>
        <dbReference type="SAM" id="MobiDB-lite"/>
    </source>
</evidence>
<evidence type="ECO:0000256" key="2">
    <source>
        <dbReference type="SAM" id="SignalP"/>
    </source>
</evidence>
<feature type="chain" id="PRO_5004215430" evidence="2">
    <location>
        <begin position="28"/>
        <end position="440"/>
    </location>
</feature>
<keyword evidence="2" id="KW-0732">Signal</keyword>
<gene>
    <name evidence="3" type="ordered locus">HCH_03572</name>
</gene>
<dbReference type="Proteomes" id="UP000000238">
    <property type="component" value="Chromosome"/>
</dbReference>
<dbReference type="STRING" id="349521.HCH_03572"/>
<organism evidence="3 4">
    <name type="scientific">Hahella chejuensis (strain KCTC 2396)</name>
    <dbReference type="NCBI Taxonomy" id="349521"/>
    <lineage>
        <taxon>Bacteria</taxon>
        <taxon>Pseudomonadati</taxon>
        <taxon>Pseudomonadota</taxon>
        <taxon>Gammaproteobacteria</taxon>
        <taxon>Oceanospirillales</taxon>
        <taxon>Hahellaceae</taxon>
        <taxon>Hahella</taxon>
    </lineage>
</organism>
<dbReference type="EMBL" id="CP000155">
    <property type="protein sequence ID" value="ABC30314.1"/>
    <property type="molecule type" value="Genomic_DNA"/>
</dbReference>
<dbReference type="AlphaFoldDB" id="Q2SGB0"/>
<dbReference type="OrthoDB" id="9764969at2"/>